<dbReference type="RefSeq" id="WP_371162143.1">
    <property type="nucleotide sequence ID" value="NZ_JBEDNX010000005.1"/>
</dbReference>
<name>A0ABD5M3I9_9EURY</name>
<accession>A0ABD5M3I9</accession>
<reference evidence="1 2" key="1">
    <citation type="submission" date="2024-06" db="EMBL/GenBank/DDBJ databases">
        <title>Halorubrum miltondacostae sp. nov., a potential PHA producer isolated from an inland solar saltern in Rio Maior, Portugal.</title>
        <authorList>
            <person name="Albuquerque L."/>
            <person name="Viver T."/>
            <person name="Barroso C."/>
            <person name="Claudino R."/>
            <person name="Galvan M."/>
            <person name="Simoes G."/>
            <person name="Lobo Da Cunha A."/>
            <person name="Egas C."/>
        </authorList>
    </citation>
    <scope>NUCLEOTIDE SEQUENCE [LARGE SCALE GENOMIC DNA]</scope>
    <source>
        <strain evidence="1 2">RMP-11</strain>
    </source>
</reference>
<protein>
    <recommendedName>
        <fullName evidence="3">SRPBCC family protein</fullName>
    </recommendedName>
</protein>
<dbReference type="EMBL" id="JBEDNY010000003">
    <property type="protein sequence ID" value="MEZ3164110.1"/>
    <property type="molecule type" value="Genomic_DNA"/>
</dbReference>
<gene>
    <name evidence="1" type="ORF">ABNG04_09550</name>
</gene>
<comment type="caution">
    <text evidence="1">The sequence shown here is derived from an EMBL/GenBank/DDBJ whole genome shotgun (WGS) entry which is preliminary data.</text>
</comment>
<dbReference type="Proteomes" id="UP001567572">
    <property type="component" value="Unassembled WGS sequence"/>
</dbReference>
<keyword evidence="2" id="KW-1185">Reference proteome</keyword>
<evidence type="ECO:0008006" key="3">
    <source>
        <dbReference type="Google" id="ProtNLM"/>
    </source>
</evidence>
<organism evidence="1 2">
    <name type="scientific">Halorubrum miltondacostae</name>
    <dbReference type="NCBI Taxonomy" id="3076378"/>
    <lineage>
        <taxon>Archaea</taxon>
        <taxon>Methanobacteriati</taxon>
        <taxon>Methanobacteriota</taxon>
        <taxon>Stenosarchaea group</taxon>
        <taxon>Halobacteria</taxon>
        <taxon>Halobacteriales</taxon>
        <taxon>Haloferacaceae</taxon>
        <taxon>Halorubrum</taxon>
    </lineage>
</organism>
<evidence type="ECO:0000313" key="2">
    <source>
        <dbReference type="Proteomes" id="UP001567572"/>
    </source>
</evidence>
<dbReference type="AlphaFoldDB" id="A0ABD5M3I9"/>
<sequence length="145" mass="15644">MPDDAPERHPRTVSVDPPVYLETFATHLTATWKAGGPAEFVDAVRALETVPRSATTVVDDATTAGRRRVPLSEVVPDGDATTYLRVEPDAPWTLSWEARTRPVVSTSGAPPPGLCRRLHLATTECVAWDDEAVATLRRATSEANG</sequence>
<proteinExistence type="predicted"/>
<evidence type="ECO:0000313" key="1">
    <source>
        <dbReference type="EMBL" id="MEZ3164110.1"/>
    </source>
</evidence>